<reference evidence="1 2" key="1">
    <citation type="submission" date="2016-02" db="EMBL/GenBank/DDBJ databases">
        <title>Genome analysis of coral dinoflagellate symbionts highlights evolutionary adaptations to a symbiotic lifestyle.</title>
        <authorList>
            <person name="Aranda M."/>
            <person name="Li Y."/>
            <person name="Liew Y.J."/>
            <person name="Baumgarten S."/>
            <person name="Simakov O."/>
            <person name="Wilson M."/>
            <person name="Piel J."/>
            <person name="Ashoor H."/>
            <person name="Bougouffa S."/>
            <person name="Bajic V.B."/>
            <person name="Ryu T."/>
            <person name="Ravasi T."/>
            <person name="Bayer T."/>
            <person name="Micklem G."/>
            <person name="Kim H."/>
            <person name="Bhak J."/>
            <person name="Lajeunesse T.C."/>
            <person name="Voolstra C.R."/>
        </authorList>
    </citation>
    <scope>NUCLEOTIDE SEQUENCE [LARGE SCALE GENOMIC DNA]</scope>
    <source>
        <strain evidence="1 2">CCMP2467</strain>
    </source>
</reference>
<gene>
    <name evidence="1" type="ORF">AK812_SmicGene17120</name>
</gene>
<proteinExistence type="predicted"/>
<dbReference type="Proteomes" id="UP000186817">
    <property type="component" value="Unassembled WGS sequence"/>
</dbReference>
<sequence>MHTARSACHRGSEVSLVLAFQELLVEAPTMPQAIVRKFRVEWNCKAILLSGASSCSAVRCRLDCAGRWDGGKSVGRADGKQSGTAVASTREQVPLLRMLIRRWDGGKSISRADGGQGRTAVASTEARTGWRRQKAYEVAKRKAEGTLEAYWNLAEIRPSRSLRVGLVWYWRQG</sequence>
<dbReference type="AlphaFoldDB" id="A0A1Q9DYH4"/>
<protein>
    <submittedName>
        <fullName evidence="1">Uncharacterized protein</fullName>
    </submittedName>
</protein>
<evidence type="ECO:0000313" key="2">
    <source>
        <dbReference type="Proteomes" id="UP000186817"/>
    </source>
</evidence>
<dbReference type="EMBL" id="LSRX01000334">
    <property type="protein sequence ID" value="OLQ00245.1"/>
    <property type="molecule type" value="Genomic_DNA"/>
</dbReference>
<organism evidence="1 2">
    <name type="scientific">Symbiodinium microadriaticum</name>
    <name type="common">Dinoflagellate</name>
    <name type="synonym">Zooxanthella microadriatica</name>
    <dbReference type="NCBI Taxonomy" id="2951"/>
    <lineage>
        <taxon>Eukaryota</taxon>
        <taxon>Sar</taxon>
        <taxon>Alveolata</taxon>
        <taxon>Dinophyceae</taxon>
        <taxon>Suessiales</taxon>
        <taxon>Symbiodiniaceae</taxon>
        <taxon>Symbiodinium</taxon>
    </lineage>
</organism>
<comment type="caution">
    <text evidence="1">The sequence shown here is derived from an EMBL/GenBank/DDBJ whole genome shotgun (WGS) entry which is preliminary data.</text>
</comment>
<accession>A0A1Q9DYH4</accession>
<evidence type="ECO:0000313" key="1">
    <source>
        <dbReference type="EMBL" id="OLQ00245.1"/>
    </source>
</evidence>
<name>A0A1Q9DYH4_SYMMI</name>
<keyword evidence="2" id="KW-1185">Reference proteome</keyword>